<proteinExistence type="inferred from homology"/>
<dbReference type="PANTHER" id="PTHR30081">
    <property type="entry name" value="PROTEIN-EXPORT MEMBRANE PROTEIN SEC"/>
    <property type="match status" value="1"/>
</dbReference>
<dbReference type="InterPro" id="IPR055344">
    <property type="entry name" value="SecD_SecF_C_bact"/>
</dbReference>
<keyword evidence="3 9" id="KW-1003">Cell membrane</keyword>
<dbReference type="HAMAP" id="MF_01464_B">
    <property type="entry name" value="SecF_B"/>
    <property type="match status" value="1"/>
</dbReference>
<comment type="similarity">
    <text evidence="9">Belongs to the SecD/SecF family. SecF subfamily.</text>
</comment>
<dbReference type="Gene3D" id="1.20.1640.10">
    <property type="entry name" value="Multidrug efflux transporter AcrB transmembrane domain"/>
    <property type="match status" value="1"/>
</dbReference>
<evidence type="ECO:0000256" key="2">
    <source>
        <dbReference type="ARBA" id="ARBA00022448"/>
    </source>
</evidence>
<keyword evidence="8 9" id="KW-0472">Membrane</keyword>
<feature type="domain" description="Protein export membrane protein SecD/SecF C-terminal" evidence="11">
    <location>
        <begin position="138"/>
        <end position="322"/>
    </location>
</feature>
<feature type="transmembrane region" description="Helical" evidence="9">
    <location>
        <begin position="295"/>
        <end position="318"/>
    </location>
</feature>
<feature type="region of interest" description="Disordered" evidence="10">
    <location>
        <begin position="342"/>
        <end position="412"/>
    </location>
</feature>
<feature type="transmembrane region" description="Helical" evidence="9">
    <location>
        <begin position="30"/>
        <end position="51"/>
    </location>
</feature>
<keyword evidence="4 9" id="KW-0812">Transmembrane</keyword>
<accession>A0ABW4F6L3</accession>
<evidence type="ECO:0000259" key="11">
    <source>
        <dbReference type="Pfam" id="PF02355"/>
    </source>
</evidence>
<evidence type="ECO:0000313" key="13">
    <source>
        <dbReference type="Proteomes" id="UP001597114"/>
    </source>
</evidence>
<dbReference type="PRINTS" id="PR01755">
    <property type="entry name" value="SECFTRNLCASE"/>
</dbReference>
<comment type="subcellular location">
    <subcellularLocation>
        <location evidence="1 9">Cell membrane</location>
        <topology evidence="1 9">Multi-pass membrane protein</topology>
    </subcellularLocation>
</comment>
<keyword evidence="6 9" id="KW-1133">Transmembrane helix</keyword>
<feature type="transmembrane region" description="Helical" evidence="9">
    <location>
        <begin position="269"/>
        <end position="289"/>
    </location>
</feature>
<feature type="compositionally biased region" description="Acidic residues" evidence="10">
    <location>
        <begin position="351"/>
        <end position="361"/>
    </location>
</feature>
<evidence type="ECO:0000256" key="1">
    <source>
        <dbReference type="ARBA" id="ARBA00004651"/>
    </source>
</evidence>
<dbReference type="NCBIfam" id="TIGR00966">
    <property type="entry name" value="transloc_SecF"/>
    <property type="match status" value="1"/>
</dbReference>
<name>A0ABW4F6L3_9PSEU</name>
<feature type="transmembrane region" description="Helical" evidence="9">
    <location>
        <begin position="159"/>
        <end position="178"/>
    </location>
</feature>
<evidence type="ECO:0000256" key="6">
    <source>
        <dbReference type="ARBA" id="ARBA00022989"/>
    </source>
</evidence>
<dbReference type="Pfam" id="PF07549">
    <property type="entry name" value="Sec_GG"/>
    <property type="match status" value="1"/>
</dbReference>
<dbReference type="InterPro" id="IPR022813">
    <property type="entry name" value="SecD/SecF_arch_bac"/>
</dbReference>
<protein>
    <recommendedName>
        <fullName evidence="9">Protein-export membrane protein SecF</fullName>
    </recommendedName>
</protein>
<dbReference type="Proteomes" id="UP001597114">
    <property type="component" value="Unassembled WGS sequence"/>
</dbReference>
<keyword evidence="7 9" id="KW-0811">Translocation</keyword>
<gene>
    <name evidence="9 12" type="primary">secF</name>
    <name evidence="12" type="ORF">ACFSJD_30665</name>
</gene>
<keyword evidence="5 9" id="KW-0653">Protein transport</keyword>
<dbReference type="InterPro" id="IPR022646">
    <property type="entry name" value="SecD/SecF_CS"/>
</dbReference>
<comment type="function">
    <text evidence="9">Part of the Sec protein translocase complex. Interacts with the SecYEG preprotein conducting channel. SecDF uses the proton motive force (PMF) to complete protein translocation after the ATP-dependent function of SecA.</text>
</comment>
<evidence type="ECO:0000256" key="3">
    <source>
        <dbReference type="ARBA" id="ARBA00022475"/>
    </source>
</evidence>
<comment type="caution">
    <text evidence="12">The sequence shown here is derived from an EMBL/GenBank/DDBJ whole genome shotgun (WGS) entry which is preliminary data.</text>
</comment>
<dbReference type="Pfam" id="PF02355">
    <property type="entry name" value="SecD_SecF_C"/>
    <property type="match status" value="1"/>
</dbReference>
<evidence type="ECO:0000256" key="9">
    <source>
        <dbReference type="HAMAP-Rule" id="MF_01464"/>
    </source>
</evidence>
<evidence type="ECO:0000256" key="5">
    <source>
        <dbReference type="ARBA" id="ARBA00022927"/>
    </source>
</evidence>
<dbReference type="InterPro" id="IPR022645">
    <property type="entry name" value="SecD/SecF_bac"/>
</dbReference>
<evidence type="ECO:0000256" key="4">
    <source>
        <dbReference type="ARBA" id="ARBA00022692"/>
    </source>
</evidence>
<feature type="transmembrane region" description="Helical" evidence="9">
    <location>
        <begin position="185"/>
        <end position="204"/>
    </location>
</feature>
<dbReference type="NCBIfam" id="TIGR00916">
    <property type="entry name" value="2A0604s01"/>
    <property type="match status" value="1"/>
</dbReference>
<sequence>MATTPSRKRGRLSGLYTGTGSFDIVGRRRVWYTVFGLFMLICIGSIIFRGFNLGIDFTGGTQIQFSASGTAVPADVQAVGGVYERVTGHEAAAVQTVGTGNSASVLIRSEPLNPTQLVQLKQALFDTFKPIGPTGAPSPQAISDSDVSGSWGGQITRQAIIALAVFLVLVTIFLAFYFERAMAIAALIALAHDVIVTAGVYSIVGFEVSPATVIGLLTILGFSLYDTVVVFDKVKENTRGLLGLTRRTYPEAANLALNQTLMRSINTSLIAVLPVVGLMVVGVGLLGVGTLADLALVQMVGIIAGALSSLLLATPLLVDIKMRDRRFKQQAARVVARRQRAASALAGEPEGQPDGDPDLSDDGVLATELRRERAMAAAASRPARPGKSVEQRGGRPARPTGKASRPTGKRRG</sequence>
<comment type="subunit">
    <text evidence="9">Forms a complex with SecD. Part of the essential Sec protein translocation apparatus which comprises SecA, SecYEG and auxiliary proteins SecDF. Other proteins may also be involved.</text>
</comment>
<evidence type="ECO:0000313" key="12">
    <source>
        <dbReference type="EMBL" id="MFD1521894.1"/>
    </source>
</evidence>
<organism evidence="12 13">
    <name type="scientific">Pseudonocardia yunnanensis</name>
    <dbReference type="NCBI Taxonomy" id="58107"/>
    <lineage>
        <taxon>Bacteria</taxon>
        <taxon>Bacillati</taxon>
        <taxon>Actinomycetota</taxon>
        <taxon>Actinomycetes</taxon>
        <taxon>Pseudonocardiales</taxon>
        <taxon>Pseudonocardiaceae</taxon>
        <taxon>Pseudonocardia</taxon>
    </lineage>
</organism>
<reference evidence="13" key="1">
    <citation type="journal article" date="2019" name="Int. J. Syst. Evol. Microbiol.">
        <title>The Global Catalogue of Microorganisms (GCM) 10K type strain sequencing project: providing services to taxonomists for standard genome sequencing and annotation.</title>
        <authorList>
            <consortium name="The Broad Institute Genomics Platform"/>
            <consortium name="The Broad Institute Genome Sequencing Center for Infectious Disease"/>
            <person name="Wu L."/>
            <person name="Ma J."/>
        </authorList>
    </citation>
    <scope>NUCLEOTIDE SEQUENCE [LARGE SCALE GENOMIC DNA]</scope>
    <source>
        <strain evidence="13">CCM 7043</strain>
    </source>
</reference>
<dbReference type="InterPro" id="IPR048634">
    <property type="entry name" value="SecD_SecF_C"/>
</dbReference>
<evidence type="ECO:0000256" key="7">
    <source>
        <dbReference type="ARBA" id="ARBA00023010"/>
    </source>
</evidence>
<keyword evidence="2 9" id="KW-0813">Transport</keyword>
<dbReference type="SUPFAM" id="SSF82866">
    <property type="entry name" value="Multidrug efflux transporter AcrB transmembrane domain"/>
    <property type="match status" value="1"/>
</dbReference>
<keyword evidence="13" id="KW-1185">Reference proteome</keyword>
<dbReference type="EMBL" id="JBHUCO010000042">
    <property type="protein sequence ID" value="MFD1521894.1"/>
    <property type="molecule type" value="Genomic_DNA"/>
</dbReference>
<dbReference type="RefSeq" id="WP_344728037.1">
    <property type="nucleotide sequence ID" value="NZ_BAAAUS010000048.1"/>
</dbReference>
<evidence type="ECO:0000256" key="10">
    <source>
        <dbReference type="SAM" id="MobiDB-lite"/>
    </source>
</evidence>
<evidence type="ECO:0000256" key="8">
    <source>
        <dbReference type="ARBA" id="ARBA00023136"/>
    </source>
</evidence>
<feature type="transmembrane region" description="Helical" evidence="9">
    <location>
        <begin position="210"/>
        <end position="231"/>
    </location>
</feature>
<dbReference type="PANTHER" id="PTHR30081:SF8">
    <property type="entry name" value="PROTEIN TRANSLOCASE SUBUNIT SECF"/>
    <property type="match status" value="1"/>
</dbReference>
<dbReference type="InterPro" id="IPR005665">
    <property type="entry name" value="SecF_bac"/>
</dbReference>